<dbReference type="GO" id="GO:0003677">
    <property type="term" value="F:DNA binding"/>
    <property type="evidence" value="ECO:0007669"/>
    <property type="project" value="InterPro"/>
</dbReference>
<evidence type="ECO:0000259" key="1">
    <source>
        <dbReference type="SMART" id="SM00421"/>
    </source>
</evidence>
<evidence type="ECO:0000313" key="3">
    <source>
        <dbReference type="Proteomes" id="UP000721844"/>
    </source>
</evidence>
<sequence>MNVVPPNDLIGHLYDAAIDPSLWKGMASRIAQVFNSTSTIVKFHGADGAIELLEATENMRLSEQKREWEDYWHRNDLWVDRAVAYGMDQIVTADMLVTPEEQRSSGFYRECLAEYDIFHVVGAAFTAGEGRVGVLGIHRPEDASPYDAFDQKSTALLLPHLARAVRLGRQLTKASFLQAAALDAFDQLDSGVVVLDRGGRIVYVNALANHVLQKSIDIRSFYGRFHLCKPSLHEHFAMILQGALDLASGKSLQALPSALAITRSGRLPLTLSVAPLRSGWSQGTDPGPLALVFIKDPEQLTLRLDRLRDLFGLTPTEAAIAADLGRGRSPEAIALAFRIGIGTVRWHIKSILAKTGASRQSEAVALLTHSVAALWEVPP</sequence>
<organism evidence="2 3">
    <name type="scientific">Acidisoma cellulosilyticum</name>
    <dbReference type="NCBI Taxonomy" id="2802395"/>
    <lineage>
        <taxon>Bacteria</taxon>
        <taxon>Pseudomonadati</taxon>
        <taxon>Pseudomonadota</taxon>
        <taxon>Alphaproteobacteria</taxon>
        <taxon>Acetobacterales</taxon>
        <taxon>Acidocellaceae</taxon>
        <taxon>Acidisoma</taxon>
    </lineage>
</organism>
<protein>
    <submittedName>
        <fullName evidence="2">Helix-turn-helix transcriptional regulator</fullName>
    </submittedName>
</protein>
<dbReference type="RefSeq" id="WP_227310863.1">
    <property type="nucleotide sequence ID" value="NZ_JAESVA010000035.1"/>
</dbReference>
<dbReference type="EMBL" id="JAESVA010000035">
    <property type="protein sequence ID" value="MCB8884131.1"/>
    <property type="molecule type" value="Genomic_DNA"/>
</dbReference>
<dbReference type="Proteomes" id="UP000721844">
    <property type="component" value="Unassembled WGS sequence"/>
</dbReference>
<dbReference type="InterPro" id="IPR016032">
    <property type="entry name" value="Sig_transdc_resp-reg_C-effctor"/>
</dbReference>
<keyword evidence="3" id="KW-1185">Reference proteome</keyword>
<feature type="domain" description="HTH luxR-type" evidence="1">
    <location>
        <begin position="310"/>
        <end position="367"/>
    </location>
</feature>
<dbReference type="InterPro" id="IPR000792">
    <property type="entry name" value="Tscrpt_reg_LuxR_C"/>
</dbReference>
<dbReference type="InterPro" id="IPR036388">
    <property type="entry name" value="WH-like_DNA-bd_sf"/>
</dbReference>
<proteinExistence type="predicted"/>
<dbReference type="SMART" id="SM00421">
    <property type="entry name" value="HTH_LUXR"/>
    <property type="match status" value="1"/>
</dbReference>
<name>A0A964E705_9PROT</name>
<dbReference type="Gene3D" id="1.10.10.10">
    <property type="entry name" value="Winged helix-like DNA-binding domain superfamily/Winged helix DNA-binding domain"/>
    <property type="match status" value="1"/>
</dbReference>
<dbReference type="GO" id="GO:0006355">
    <property type="term" value="P:regulation of DNA-templated transcription"/>
    <property type="evidence" value="ECO:0007669"/>
    <property type="project" value="InterPro"/>
</dbReference>
<evidence type="ECO:0000313" key="2">
    <source>
        <dbReference type="EMBL" id="MCB8884131.1"/>
    </source>
</evidence>
<comment type="caution">
    <text evidence="2">The sequence shown here is derived from an EMBL/GenBank/DDBJ whole genome shotgun (WGS) entry which is preliminary data.</text>
</comment>
<dbReference type="AlphaFoldDB" id="A0A964E705"/>
<accession>A0A964E705</accession>
<dbReference type="InterPro" id="IPR000014">
    <property type="entry name" value="PAS"/>
</dbReference>
<gene>
    <name evidence="2" type="ORF">ACELLULO517_28245</name>
</gene>
<reference evidence="2 3" key="1">
    <citation type="journal article" date="2021" name="Microorganisms">
        <title>Acidisoma silvae sp. nov. and Acidisomacellulosilytica sp. nov., Two Acidophilic Bacteria Isolated from Decaying Wood, Hydrolyzing Cellulose and Producing Poly-3-hydroxybutyrate.</title>
        <authorList>
            <person name="Mieszkin S."/>
            <person name="Pouder E."/>
            <person name="Uroz S."/>
            <person name="Simon-Colin C."/>
            <person name="Alain K."/>
        </authorList>
    </citation>
    <scope>NUCLEOTIDE SEQUENCE [LARGE SCALE GENOMIC DNA]</scope>
    <source>
        <strain evidence="2 3">HW T5.17</strain>
    </source>
</reference>
<dbReference type="SUPFAM" id="SSF46894">
    <property type="entry name" value="C-terminal effector domain of the bipartite response regulators"/>
    <property type="match status" value="1"/>
</dbReference>
<dbReference type="Pfam" id="PF13188">
    <property type="entry name" value="PAS_8"/>
    <property type="match status" value="1"/>
</dbReference>